<comment type="caution">
    <text evidence="1">The sequence shown here is derived from an EMBL/GenBank/DDBJ whole genome shotgun (WGS) entry which is preliminary data.</text>
</comment>
<name>A0ABS5PYW2_9PSED</name>
<keyword evidence="2" id="KW-1185">Reference proteome</keyword>
<organism evidence="1 2">
    <name type="scientific">Pseudomonas lalucatii</name>
    <dbReference type="NCBI Taxonomy" id="1424203"/>
    <lineage>
        <taxon>Bacteria</taxon>
        <taxon>Pseudomonadati</taxon>
        <taxon>Pseudomonadota</taxon>
        <taxon>Gammaproteobacteria</taxon>
        <taxon>Pseudomonadales</taxon>
        <taxon>Pseudomonadaceae</taxon>
        <taxon>Pseudomonas</taxon>
    </lineage>
</organism>
<gene>
    <name evidence="1" type="ORF">I0D00_05450</name>
</gene>
<proteinExistence type="predicted"/>
<evidence type="ECO:0000313" key="1">
    <source>
        <dbReference type="EMBL" id="MBS7661393.1"/>
    </source>
</evidence>
<reference evidence="1 2" key="1">
    <citation type="journal article" date="2021" name="Syst. Appl. Microbiol.">
        <title>Pseudomonas lalucatii sp. nov. isolated from Vallgornera, a karstic cave in Mallorca, Western Mediterranean.</title>
        <authorList>
            <person name="Busquets A."/>
            <person name="Mulet M."/>
            <person name="Gomila M."/>
            <person name="Garcia-Valdes E."/>
        </authorList>
    </citation>
    <scope>NUCLEOTIDE SEQUENCE [LARGE SCALE GENOMIC DNA]</scope>
    <source>
        <strain evidence="1 2">R1b54</strain>
    </source>
</reference>
<dbReference type="Proteomes" id="UP001196601">
    <property type="component" value="Unassembled WGS sequence"/>
</dbReference>
<sequence length="149" mass="16556">MSGISSADDWFAGLKALCLDDFPKRCRTCGRVFASEADYFRQTLAVRSGITGLKAVEDEEEGPQVEVFRNCVCGSTLLVNCASRRDDSAAGRSRRRLFDELLSYLERHGVERVQARSELLRVASGERSAMLETWYGQIAAQTRTKKPGA</sequence>
<evidence type="ECO:0000313" key="2">
    <source>
        <dbReference type="Proteomes" id="UP001196601"/>
    </source>
</evidence>
<dbReference type="EMBL" id="JADPMV010000001">
    <property type="protein sequence ID" value="MBS7661393.1"/>
    <property type="molecule type" value="Genomic_DNA"/>
</dbReference>
<protein>
    <submittedName>
        <fullName evidence="1">Oxidoreductase</fullName>
    </submittedName>
</protein>
<accession>A0ABS5PYW2</accession>